<gene>
    <name evidence="1" type="ORF">AVDCRST_MAG20-2371</name>
</gene>
<organism evidence="1">
    <name type="scientific">uncultured Acidimicrobiales bacterium</name>
    <dbReference type="NCBI Taxonomy" id="310071"/>
    <lineage>
        <taxon>Bacteria</taxon>
        <taxon>Bacillati</taxon>
        <taxon>Actinomycetota</taxon>
        <taxon>Acidimicrobiia</taxon>
        <taxon>Acidimicrobiales</taxon>
        <taxon>environmental samples</taxon>
    </lineage>
</organism>
<dbReference type="AlphaFoldDB" id="A0A6J4ILQ2"/>
<sequence length="77" mass="8433">MVDLWLVEAVLDLDSQPLGVRRHDGVDHRVPAQVRVGTGEERAGVVEERQLHHAGTLVGEPRRSEANTALGAGHRRP</sequence>
<dbReference type="EMBL" id="CADCSY010000106">
    <property type="protein sequence ID" value="CAA9253375.1"/>
    <property type="molecule type" value="Genomic_DNA"/>
</dbReference>
<protein>
    <submittedName>
        <fullName evidence="1">Uncharacterized protein</fullName>
    </submittedName>
</protein>
<proteinExistence type="predicted"/>
<evidence type="ECO:0000313" key="1">
    <source>
        <dbReference type="EMBL" id="CAA9253375.1"/>
    </source>
</evidence>
<accession>A0A6J4ILQ2</accession>
<name>A0A6J4ILQ2_9ACTN</name>
<reference evidence="1" key="1">
    <citation type="submission" date="2020-02" db="EMBL/GenBank/DDBJ databases">
        <authorList>
            <person name="Meier V. D."/>
        </authorList>
    </citation>
    <scope>NUCLEOTIDE SEQUENCE</scope>
    <source>
        <strain evidence="1">AVDCRST_MAG20</strain>
    </source>
</reference>